<dbReference type="InterPro" id="IPR039662">
    <property type="entry name" value="Cohesin_Scc3/SA"/>
</dbReference>
<dbReference type="PANTHER" id="PTHR11199:SF2">
    <property type="entry name" value="COHESIN SUBUNIT SA"/>
    <property type="match status" value="1"/>
</dbReference>
<reference evidence="2" key="1">
    <citation type="submission" date="2025-08" db="UniProtKB">
        <authorList>
            <consortium name="Ensembl"/>
        </authorList>
    </citation>
    <scope>IDENTIFICATION</scope>
</reference>
<accession>A0A8D0L4L3</accession>
<keyword evidence="3" id="KW-1185">Reference proteome</keyword>
<dbReference type="PANTHER" id="PTHR11199">
    <property type="entry name" value="STROMAL ANTIGEN"/>
    <property type="match status" value="1"/>
</dbReference>
<dbReference type="GO" id="GO:0008278">
    <property type="term" value="C:cohesin complex"/>
    <property type="evidence" value="ECO:0007669"/>
    <property type="project" value="TreeGrafter"/>
</dbReference>
<dbReference type="GeneTree" id="ENSGT00950000182972"/>
<dbReference type="GO" id="GO:0007062">
    <property type="term" value="P:sister chromatid cohesion"/>
    <property type="evidence" value="ECO:0007669"/>
    <property type="project" value="TreeGrafter"/>
</dbReference>
<comment type="similarity">
    <text evidence="1">Belongs to the SCC3 family.</text>
</comment>
<sequence>MERGSLPVQIVLPALQCTYFALLWQLTSSVDRPSSKEELLVLRKHLRHFCHICSCYLGHKNKDLSEKAFMILCDLLMVVSHQDSSVDEALGLLEYHPSMSLQSKMLLFIQDHVFTEE</sequence>
<name>A0A8D0L4L3_SPHPU</name>
<evidence type="ECO:0000313" key="2">
    <source>
        <dbReference type="Ensembl" id="ENSSPUP00000007191.1"/>
    </source>
</evidence>
<reference evidence="2" key="2">
    <citation type="submission" date="2025-09" db="UniProtKB">
        <authorList>
            <consortium name="Ensembl"/>
        </authorList>
    </citation>
    <scope>IDENTIFICATION</scope>
</reference>
<evidence type="ECO:0000256" key="1">
    <source>
        <dbReference type="ARBA" id="ARBA00005486"/>
    </source>
</evidence>
<dbReference type="GO" id="GO:0003682">
    <property type="term" value="F:chromatin binding"/>
    <property type="evidence" value="ECO:0007669"/>
    <property type="project" value="TreeGrafter"/>
</dbReference>
<organism evidence="2 3">
    <name type="scientific">Sphenodon punctatus</name>
    <name type="common">Tuatara</name>
    <name type="synonym">Hatteria punctata</name>
    <dbReference type="NCBI Taxonomy" id="8508"/>
    <lineage>
        <taxon>Eukaryota</taxon>
        <taxon>Metazoa</taxon>
        <taxon>Chordata</taxon>
        <taxon>Craniata</taxon>
        <taxon>Vertebrata</taxon>
        <taxon>Euteleostomi</taxon>
        <taxon>Lepidosauria</taxon>
        <taxon>Sphenodontia</taxon>
        <taxon>Sphenodontidae</taxon>
        <taxon>Sphenodon</taxon>
    </lineage>
</organism>
<dbReference type="Proteomes" id="UP000694392">
    <property type="component" value="Unplaced"/>
</dbReference>
<dbReference type="AlphaFoldDB" id="A0A8D0L4L3"/>
<proteinExistence type="inferred from homology"/>
<protein>
    <submittedName>
        <fullName evidence="2">Uncharacterized protein</fullName>
    </submittedName>
</protein>
<dbReference type="OMA" id="CHICSCY"/>
<evidence type="ECO:0000313" key="3">
    <source>
        <dbReference type="Proteomes" id="UP000694392"/>
    </source>
</evidence>
<dbReference type="GO" id="GO:0005634">
    <property type="term" value="C:nucleus"/>
    <property type="evidence" value="ECO:0007669"/>
    <property type="project" value="TreeGrafter"/>
</dbReference>
<dbReference type="GO" id="GO:0000785">
    <property type="term" value="C:chromatin"/>
    <property type="evidence" value="ECO:0007669"/>
    <property type="project" value="TreeGrafter"/>
</dbReference>
<dbReference type="Ensembl" id="ENSSPUT00000007666.1">
    <property type="protein sequence ID" value="ENSSPUP00000007191.1"/>
    <property type="gene ID" value="ENSSPUG00000005571.1"/>
</dbReference>